<dbReference type="Proteomes" id="UP001595859">
    <property type="component" value="Unassembled WGS sequence"/>
</dbReference>
<protein>
    <submittedName>
        <fullName evidence="1">Uncharacterized protein</fullName>
    </submittedName>
</protein>
<accession>A0ABV9SET5</accession>
<gene>
    <name evidence="1" type="ORF">ACFPCV_37635</name>
</gene>
<evidence type="ECO:0000313" key="2">
    <source>
        <dbReference type="Proteomes" id="UP001595859"/>
    </source>
</evidence>
<evidence type="ECO:0000313" key="1">
    <source>
        <dbReference type="EMBL" id="MFC4859251.1"/>
    </source>
</evidence>
<name>A0ABV9SET5_9PSEU</name>
<keyword evidence="2" id="KW-1185">Reference proteome</keyword>
<dbReference type="RefSeq" id="WP_378062197.1">
    <property type="nucleotide sequence ID" value="NZ_JBHSIS010000027.1"/>
</dbReference>
<sequence>MSTCDQAVSLPFAASTPVPFGTFSGALVTVPVSSTGLNGQVPETEDVAFCRSAAEDWAAESGLTMQEFQRTYVEQRVAELMDQHPALQRLDAESLALTETPWLDDHAA</sequence>
<organism evidence="1 2">
    <name type="scientific">Actinophytocola glycyrrhizae</name>
    <dbReference type="NCBI Taxonomy" id="2044873"/>
    <lineage>
        <taxon>Bacteria</taxon>
        <taxon>Bacillati</taxon>
        <taxon>Actinomycetota</taxon>
        <taxon>Actinomycetes</taxon>
        <taxon>Pseudonocardiales</taxon>
        <taxon>Pseudonocardiaceae</taxon>
    </lineage>
</organism>
<comment type="caution">
    <text evidence="1">The sequence shown here is derived from an EMBL/GenBank/DDBJ whole genome shotgun (WGS) entry which is preliminary data.</text>
</comment>
<proteinExistence type="predicted"/>
<reference evidence="2" key="1">
    <citation type="journal article" date="2019" name="Int. J. Syst. Evol. Microbiol.">
        <title>The Global Catalogue of Microorganisms (GCM) 10K type strain sequencing project: providing services to taxonomists for standard genome sequencing and annotation.</title>
        <authorList>
            <consortium name="The Broad Institute Genomics Platform"/>
            <consortium name="The Broad Institute Genome Sequencing Center for Infectious Disease"/>
            <person name="Wu L."/>
            <person name="Ma J."/>
        </authorList>
    </citation>
    <scope>NUCLEOTIDE SEQUENCE [LARGE SCALE GENOMIC DNA]</scope>
    <source>
        <strain evidence="2">ZS-22-S1</strain>
    </source>
</reference>
<dbReference type="EMBL" id="JBHSIS010000027">
    <property type="protein sequence ID" value="MFC4859251.1"/>
    <property type="molecule type" value="Genomic_DNA"/>
</dbReference>